<sequence length="1110" mass="119617">MPVLIRSHVLVALAVLVLGATPSVAQVSISEARQQGVNSSVTVTGTVTRAYGDFVRFEDDSGPTGASALVVRQSSGAFHNDIQDGTISRGTSIQVSGTLSEFNGLLQINGEDLSNYSVEGNPGVPAPQDVTLSDIKTNGEDYESELVRITGIQFQDASGTFDNQVSYTVTDGRQTLTYRVQGTDETNFGGRPIPSGQFDYEGVTGEFQGEYQLLPIRSTTTAFRFGRMYATAQEGGNAVSVAVRAANVGDGGQASVTAAIGGGSTAENGTDVTGFDSPQTLTFSGPDPAPQALSFDPQDDAEQEGVERLEVTLQSDDGVVAAPKTFTLWLLDDATAQGPVVEGETGNSLIDQLQQTYGNPSTLGYDVARDTMFAVVYGAQDDSLRGVYTDFAKYIPADADPTVAACNNEPGTCTDPNDINTEHAWPQSQGAGEEPARSNMHILFPARADVNTARSNNPYGDIPDPETDEWFVRDRSQTQPPPEADRPRWSETISAQFEPRHDVKGDVARAIFYFRTVYPNRANQSFYETQRETLLDWHQADPVDAAEMRRNIRQASYQDNKLNPFVVDPSLVDRAYGNGADAGSPTNLTLDLGEDAVSLSWTESTGVAEGYHVYRSPTAFGQPSEATRLTDSPVSETEYTDAAGKLGDRYVYAVTAVEPDGEETALSDRVTGVFYPNTVSVTVDRSFGDPSTGDSYRLVALPGQADQALASTLSGEAGIEWQAYWDDGSDQEPFVKFDGGDQFDFRPGRGFWVLSTSDWSVRDTLSTVALENGATTIPLHEGWNIISNPLPIDVDWTDVDDAHDGSLQPLQGWNGGSFRPSSTFVSATEGKAYYFLNDQGLEQLTVPVPPADGAPTTAARARRMQRAVEVVARREGGPEAQIRVGEHPAATDGKDDQDLVAPPSRFANLSLSVRAPFADAVPERQDQLARDVRPTGTPGQTYTLALRADTTGPVTLRAASLPQSPQVDVSLVDPATGRSHDLRTDGPMTLTAGPDPSRIQLLVGRSSYVASEADERLPESLTVQAPAPNPFRNQITLKYALPEAQDVTVAVFDLLGRRVRTLVEGRQEAGPHRVSWDGMNASQRQLASGAYFLRVSTDEKQHVEKVVLVR</sequence>
<evidence type="ECO:0000256" key="4">
    <source>
        <dbReference type="SAM" id="MobiDB-lite"/>
    </source>
</evidence>
<name>A0A9X2PYW7_9BACT</name>
<dbReference type="Gene3D" id="2.60.40.10">
    <property type="entry name" value="Immunoglobulins"/>
    <property type="match status" value="1"/>
</dbReference>
<keyword evidence="5" id="KW-0732">Signal</keyword>
<dbReference type="InterPro" id="IPR003961">
    <property type="entry name" value="FN3_dom"/>
</dbReference>
<feature type="region of interest" description="Disordered" evidence="4">
    <location>
        <begin position="278"/>
        <end position="303"/>
    </location>
</feature>
<dbReference type="EMBL" id="JANUAU010000001">
    <property type="protein sequence ID" value="MCS3676466.1"/>
    <property type="molecule type" value="Genomic_DNA"/>
</dbReference>
<feature type="region of interest" description="Disordered" evidence="4">
    <location>
        <begin position="875"/>
        <end position="897"/>
    </location>
</feature>
<dbReference type="InterPro" id="IPR007346">
    <property type="entry name" value="Endonuclease-I"/>
</dbReference>
<evidence type="ECO:0000256" key="2">
    <source>
        <dbReference type="ARBA" id="ARBA00022722"/>
    </source>
</evidence>
<dbReference type="GO" id="GO:0004519">
    <property type="term" value="F:endonuclease activity"/>
    <property type="evidence" value="ECO:0007669"/>
    <property type="project" value="UniProtKB-KW"/>
</dbReference>
<feature type="domain" description="Fibronectin type-III" evidence="6">
    <location>
        <begin position="584"/>
        <end position="677"/>
    </location>
</feature>
<dbReference type="InterPro" id="IPR025965">
    <property type="entry name" value="FlgD/Vpr_Ig-like"/>
</dbReference>
<keyword evidence="3" id="KW-0378">Hydrolase</keyword>
<organism evidence="7 8">
    <name type="scientific">Salinibacter ruber</name>
    <dbReference type="NCBI Taxonomy" id="146919"/>
    <lineage>
        <taxon>Bacteria</taxon>
        <taxon>Pseudomonadati</taxon>
        <taxon>Rhodothermota</taxon>
        <taxon>Rhodothermia</taxon>
        <taxon>Rhodothermales</taxon>
        <taxon>Salinibacteraceae</taxon>
        <taxon>Salinibacter</taxon>
    </lineage>
</organism>
<dbReference type="Proteomes" id="UP001155027">
    <property type="component" value="Unassembled WGS sequence"/>
</dbReference>
<dbReference type="RefSeq" id="WP_259079284.1">
    <property type="nucleotide sequence ID" value="NZ_JANUAU010000001.1"/>
</dbReference>
<dbReference type="PROSITE" id="PS50853">
    <property type="entry name" value="FN3"/>
    <property type="match status" value="1"/>
</dbReference>
<dbReference type="Gene3D" id="2.60.40.2030">
    <property type="match status" value="1"/>
</dbReference>
<feature type="chain" id="PRO_5040950781" evidence="5">
    <location>
        <begin position="26"/>
        <end position="1110"/>
    </location>
</feature>
<dbReference type="PANTHER" id="PTHR33607">
    <property type="entry name" value="ENDONUCLEASE-1"/>
    <property type="match status" value="1"/>
</dbReference>
<evidence type="ECO:0000256" key="3">
    <source>
        <dbReference type="ARBA" id="ARBA00022801"/>
    </source>
</evidence>
<proteinExistence type="inferred from homology"/>
<evidence type="ECO:0000256" key="5">
    <source>
        <dbReference type="SAM" id="SignalP"/>
    </source>
</evidence>
<evidence type="ECO:0000256" key="1">
    <source>
        <dbReference type="ARBA" id="ARBA00006429"/>
    </source>
</evidence>
<dbReference type="SUPFAM" id="SSF49265">
    <property type="entry name" value="Fibronectin type III"/>
    <property type="match status" value="1"/>
</dbReference>
<feature type="region of interest" description="Disordered" evidence="4">
    <location>
        <begin position="969"/>
        <end position="996"/>
    </location>
</feature>
<comment type="similarity">
    <text evidence="1">Belongs to the EndA/NucM nuclease family.</text>
</comment>
<dbReference type="Pfam" id="PF13860">
    <property type="entry name" value="FlgD_ig"/>
    <property type="match status" value="1"/>
</dbReference>
<dbReference type="InterPro" id="IPR043744">
    <property type="entry name" value="DUF5689"/>
</dbReference>
<dbReference type="AlphaFoldDB" id="A0A9X2PYW7"/>
<dbReference type="InterPro" id="IPR044925">
    <property type="entry name" value="His-Me_finger_sf"/>
</dbReference>
<keyword evidence="7" id="KW-0255">Endonuclease</keyword>
<accession>A0A9X2PYW7</accession>
<dbReference type="InterPro" id="IPR038081">
    <property type="entry name" value="CalX-like_sf"/>
</dbReference>
<dbReference type="InterPro" id="IPR013783">
    <property type="entry name" value="Ig-like_fold"/>
</dbReference>
<comment type="caution">
    <text evidence="7">The sequence shown here is derived from an EMBL/GenBank/DDBJ whole genome shotgun (WGS) entry which is preliminary data.</text>
</comment>
<dbReference type="Pfam" id="PF04231">
    <property type="entry name" value="Endonuclease_1"/>
    <property type="match status" value="1"/>
</dbReference>
<dbReference type="SUPFAM" id="SSF54060">
    <property type="entry name" value="His-Me finger endonucleases"/>
    <property type="match status" value="1"/>
</dbReference>
<feature type="signal peptide" evidence="5">
    <location>
        <begin position="1"/>
        <end position="25"/>
    </location>
</feature>
<keyword evidence="2" id="KW-0540">Nuclease</keyword>
<dbReference type="Pfam" id="PF18942">
    <property type="entry name" value="DUF5689"/>
    <property type="match status" value="1"/>
</dbReference>
<evidence type="ECO:0000313" key="7">
    <source>
        <dbReference type="EMBL" id="MCS3676466.1"/>
    </source>
</evidence>
<evidence type="ECO:0000259" key="6">
    <source>
        <dbReference type="PROSITE" id="PS50853"/>
    </source>
</evidence>
<dbReference type="PANTHER" id="PTHR33607:SF2">
    <property type="entry name" value="ENDONUCLEASE-1"/>
    <property type="match status" value="1"/>
</dbReference>
<evidence type="ECO:0000313" key="8">
    <source>
        <dbReference type="Proteomes" id="UP001155027"/>
    </source>
</evidence>
<dbReference type="Gene3D" id="2.60.40.4070">
    <property type="match status" value="1"/>
</dbReference>
<dbReference type="NCBIfam" id="TIGR04183">
    <property type="entry name" value="Por_Secre_tail"/>
    <property type="match status" value="1"/>
</dbReference>
<dbReference type="GO" id="GO:0016787">
    <property type="term" value="F:hydrolase activity"/>
    <property type="evidence" value="ECO:0007669"/>
    <property type="project" value="UniProtKB-KW"/>
</dbReference>
<gene>
    <name evidence="7" type="ORF">GGP71_000362</name>
</gene>
<reference evidence="7" key="1">
    <citation type="submission" date="2022-08" db="EMBL/GenBank/DDBJ databases">
        <title>Genomic Encyclopedia of Type Strains, Phase V (KMG-V): Genome sequencing to study the core and pangenomes of soil and plant-associated prokaryotes.</title>
        <authorList>
            <person name="Whitman W."/>
        </authorList>
    </citation>
    <scope>NUCLEOTIDE SEQUENCE</scope>
    <source>
        <strain evidence="7">0</strain>
    </source>
</reference>
<dbReference type="InterPro" id="IPR036116">
    <property type="entry name" value="FN3_sf"/>
</dbReference>
<protein>
    <submittedName>
        <fullName evidence="7">Endonuclease I</fullName>
    </submittedName>
</protein>
<dbReference type="InterPro" id="IPR026444">
    <property type="entry name" value="Secre_tail"/>
</dbReference>